<dbReference type="SMART" id="SM00448">
    <property type="entry name" value="REC"/>
    <property type="match status" value="1"/>
</dbReference>
<evidence type="ECO:0000259" key="4">
    <source>
        <dbReference type="PROSITE" id="PS50110"/>
    </source>
</evidence>
<evidence type="ECO:0000313" key="6">
    <source>
        <dbReference type="Proteomes" id="UP000635902"/>
    </source>
</evidence>
<dbReference type="Pfam" id="PF00196">
    <property type="entry name" value="GerE"/>
    <property type="match status" value="1"/>
</dbReference>
<dbReference type="CDD" id="cd19930">
    <property type="entry name" value="REC_DesR-like"/>
    <property type="match status" value="1"/>
</dbReference>
<dbReference type="EMBL" id="JADKMY010000001">
    <property type="protein sequence ID" value="MBF4552548.1"/>
    <property type="molecule type" value="Genomic_DNA"/>
</dbReference>
<dbReference type="PROSITE" id="PS00622">
    <property type="entry name" value="HTH_LUXR_1"/>
    <property type="match status" value="1"/>
</dbReference>
<dbReference type="PANTHER" id="PTHR43214">
    <property type="entry name" value="TWO-COMPONENT RESPONSE REGULATOR"/>
    <property type="match status" value="1"/>
</dbReference>
<dbReference type="Proteomes" id="UP000635902">
    <property type="component" value="Unassembled WGS sequence"/>
</dbReference>
<keyword evidence="6" id="KW-1185">Reference proteome</keyword>
<dbReference type="InterPro" id="IPR000792">
    <property type="entry name" value="Tscrpt_reg_LuxR_C"/>
</dbReference>
<dbReference type="SMART" id="SM00421">
    <property type="entry name" value="HTH_LUXR"/>
    <property type="match status" value="1"/>
</dbReference>
<dbReference type="InterPro" id="IPR001789">
    <property type="entry name" value="Sig_transdc_resp-reg_receiver"/>
</dbReference>
<evidence type="ECO:0000256" key="2">
    <source>
        <dbReference type="PROSITE-ProRule" id="PRU00169"/>
    </source>
</evidence>
<reference evidence="5 6" key="1">
    <citation type="submission" date="2020-10" db="EMBL/GenBank/DDBJ databases">
        <title>Novel species in genus Corynebacterium.</title>
        <authorList>
            <person name="Zhang G."/>
        </authorList>
    </citation>
    <scope>NUCLEOTIDE SEQUENCE [LARGE SCALE GENOMIC DNA]</scope>
    <source>
        <strain evidence="5 6">DSM 45110</strain>
    </source>
</reference>
<keyword evidence="2" id="KW-0597">Phosphoprotein</keyword>
<protein>
    <submittedName>
        <fullName evidence="5">Response regulator transcription factor</fullName>
    </submittedName>
</protein>
<dbReference type="PROSITE" id="PS50043">
    <property type="entry name" value="HTH_LUXR_2"/>
    <property type="match status" value="1"/>
</dbReference>
<dbReference type="Pfam" id="PF00072">
    <property type="entry name" value="Response_reg"/>
    <property type="match status" value="1"/>
</dbReference>
<dbReference type="PROSITE" id="PS50110">
    <property type="entry name" value="RESPONSE_REGULATORY"/>
    <property type="match status" value="1"/>
</dbReference>
<dbReference type="SUPFAM" id="SSF46894">
    <property type="entry name" value="C-terminal effector domain of the bipartite response regulators"/>
    <property type="match status" value="1"/>
</dbReference>
<dbReference type="Gene3D" id="3.40.50.2300">
    <property type="match status" value="1"/>
</dbReference>
<sequence length="204" mass="21677">MNEQIRVLIADDQQLVRGALAALLNTERDISVVAEVGSGDLVVAAALEHRVDVAVLDIEMPGLTGIEAAGLLKMQAPHVRSLIVTTFGRPGYVRRALQEGASGFIVKDTPPAQLAEAIRRVAAGLRVVDPTLAEDSLFTPNSPLTEREVEVCHVALKGGSVREIAKEMHLSAGTVRNHMSSLIAKTGAGNRHAAVRAAEENGWL</sequence>
<gene>
    <name evidence="5" type="ORF">IRY30_00410</name>
</gene>
<dbReference type="RefSeq" id="WP_194555456.1">
    <property type="nucleotide sequence ID" value="NZ_JADKMY010000001.1"/>
</dbReference>
<dbReference type="SUPFAM" id="SSF52172">
    <property type="entry name" value="CheY-like"/>
    <property type="match status" value="1"/>
</dbReference>
<dbReference type="PANTHER" id="PTHR43214:SF42">
    <property type="entry name" value="TRANSCRIPTIONAL REGULATORY PROTEIN DESR"/>
    <property type="match status" value="1"/>
</dbReference>
<evidence type="ECO:0000259" key="3">
    <source>
        <dbReference type="PROSITE" id="PS50043"/>
    </source>
</evidence>
<dbReference type="CDD" id="cd06170">
    <property type="entry name" value="LuxR_C_like"/>
    <property type="match status" value="1"/>
</dbReference>
<evidence type="ECO:0000313" key="5">
    <source>
        <dbReference type="EMBL" id="MBF4552548.1"/>
    </source>
</evidence>
<name>A0ABR9ZHR8_9CORY</name>
<feature type="modified residue" description="4-aspartylphosphate" evidence="2">
    <location>
        <position position="57"/>
    </location>
</feature>
<feature type="domain" description="HTH luxR-type" evidence="3">
    <location>
        <begin position="137"/>
        <end position="202"/>
    </location>
</feature>
<proteinExistence type="predicted"/>
<organism evidence="5 6">
    <name type="scientific">Corynebacterium suicordis DSM 45110</name>
    <dbReference type="NCBI Taxonomy" id="1121369"/>
    <lineage>
        <taxon>Bacteria</taxon>
        <taxon>Bacillati</taxon>
        <taxon>Actinomycetota</taxon>
        <taxon>Actinomycetes</taxon>
        <taxon>Mycobacteriales</taxon>
        <taxon>Corynebacteriaceae</taxon>
        <taxon>Corynebacterium</taxon>
    </lineage>
</organism>
<accession>A0ABR9ZHR8</accession>
<dbReference type="PRINTS" id="PR00038">
    <property type="entry name" value="HTHLUXR"/>
</dbReference>
<keyword evidence="1" id="KW-0238">DNA-binding</keyword>
<comment type="caution">
    <text evidence="5">The sequence shown here is derived from an EMBL/GenBank/DDBJ whole genome shotgun (WGS) entry which is preliminary data.</text>
</comment>
<feature type="domain" description="Response regulatory" evidence="4">
    <location>
        <begin position="6"/>
        <end position="122"/>
    </location>
</feature>
<dbReference type="InterPro" id="IPR016032">
    <property type="entry name" value="Sig_transdc_resp-reg_C-effctor"/>
</dbReference>
<dbReference type="InterPro" id="IPR039420">
    <property type="entry name" value="WalR-like"/>
</dbReference>
<evidence type="ECO:0000256" key="1">
    <source>
        <dbReference type="ARBA" id="ARBA00023125"/>
    </source>
</evidence>
<dbReference type="InterPro" id="IPR011006">
    <property type="entry name" value="CheY-like_superfamily"/>
</dbReference>